<evidence type="ECO:0000259" key="7">
    <source>
        <dbReference type="PROSITE" id="PS51900"/>
    </source>
</evidence>
<feature type="region of interest" description="Disordered" evidence="5">
    <location>
        <begin position="1"/>
        <end position="65"/>
    </location>
</feature>
<protein>
    <submittedName>
        <fullName evidence="8">Site-specific integrase</fullName>
    </submittedName>
</protein>
<name>A0A9X3S1L5_9ACTN</name>
<evidence type="ECO:0000256" key="2">
    <source>
        <dbReference type="ARBA" id="ARBA00023125"/>
    </source>
</evidence>
<accession>A0A9X3S1L5</accession>
<proteinExistence type="inferred from homology"/>
<dbReference type="PANTHER" id="PTHR30349">
    <property type="entry name" value="PHAGE INTEGRASE-RELATED"/>
    <property type="match status" value="1"/>
</dbReference>
<evidence type="ECO:0000313" key="8">
    <source>
        <dbReference type="EMBL" id="MDA0161252.1"/>
    </source>
</evidence>
<dbReference type="Proteomes" id="UP001149140">
    <property type="component" value="Unassembled WGS sequence"/>
</dbReference>
<dbReference type="AlphaFoldDB" id="A0A9X3S1L5"/>
<dbReference type="RefSeq" id="WP_270040449.1">
    <property type="nucleotide sequence ID" value="NZ_JAPDOD010000010.1"/>
</dbReference>
<feature type="compositionally biased region" description="Basic and acidic residues" evidence="5">
    <location>
        <begin position="1"/>
        <end position="13"/>
    </location>
</feature>
<feature type="domain" description="Core-binding (CB)" evidence="7">
    <location>
        <begin position="122"/>
        <end position="201"/>
    </location>
</feature>
<evidence type="ECO:0000313" key="9">
    <source>
        <dbReference type="Proteomes" id="UP001149140"/>
    </source>
</evidence>
<dbReference type="InterPro" id="IPR010998">
    <property type="entry name" value="Integrase_recombinase_N"/>
</dbReference>
<sequence length="440" mass="50400">MSIDYEPSRDRYRVRWRKNGKQRSRRFATRDEAEGFEASLSPQPEEPEPPQSVEPSGGGVYPYETSDGRRWRFVFRQSDGGLTTRRGFTSRTAATTARGRAIEEVRRGEVRVNRDEFAVFWAALLEAKHPYITPGTLQDYTTHGRKRLLPWFGELRLAAIDEDRVRDWLSDMAEIVADDELSPKTVNNARTCLSMALGEAVRRRHLTQNPCRYVPELPVERAEIDYLRVGEIERYLEACADYYRPLAEFLIGTGARISEALGMRWPDLDLDDGVVRISRQRARGTGGTTPTKGKRFRSVQIGPRLIATLRRVREQRDRTSQPDDGWLFLCPRPLRGRYSRRTEPTPPNRKTAHDWHEWALEDAGLRDMPLHSLRHTAATLWLATPHPLIFVQRQLGHRSITTTEEHYGHFEASFVKRAAEQTEALIGRSTPATNADALAA</sequence>
<dbReference type="InterPro" id="IPR011010">
    <property type="entry name" value="DNA_brk_join_enz"/>
</dbReference>
<dbReference type="PANTHER" id="PTHR30349:SF64">
    <property type="entry name" value="PROPHAGE INTEGRASE INTD-RELATED"/>
    <property type="match status" value="1"/>
</dbReference>
<keyword evidence="9" id="KW-1185">Reference proteome</keyword>
<feature type="domain" description="Tyr recombinase" evidence="6">
    <location>
        <begin position="222"/>
        <end position="420"/>
    </location>
</feature>
<evidence type="ECO:0000256" key="5">
    <source>
        <dbReference type="SAM" id="MobiDB-lite"/>
    </source>
</evidence>
<evidence type="ECO:0000256" key="3">
    <source>
        <dbReference type="ARBA" id="ARBA00023172"/>
    </source>
</evidence>
<dbReference type="GO" id="GO:0015074">
    <property type="term" value="P:DNA integration"/>
    <property type="evidence" value="ECO:0007669"/>
    <property type="project" value="InterPro"/>
</dbReference>
<organism evidence="8 9">
    <name type="scientific">Solirubrobacter ginsenosidimutans</name>
    <dbReference type="NCBI Taxonomy" id="490573"/>
    <lineage>
        <taxon>Bacteria</taxon>
        <taxon>Bacillati</taxon>
        <taxon>Actinomycetota</taxon>
        <taxon>Thermoleophilia</taxon>
        <taxon>Solirubrobacterales</taxon>
        <taxon>Solirubrobacteraceae</taxon>
        <taxon>Solirubrobacter</taxon>
    </lineage>
</organism>
<dbReference type="CDD" id="cd01189">
    <property type="entry name" value="INT_ICEBs1_C_like"/>
    <property type="match status" value="1"/>
</dbReference>
<comment type="caution">
    <text evidence="8">The sequence shown here is derived from an EMBL/GenBank/DDBJ whole genome shotgun (WGS) entry which is preliminary data.</text>
</comment>
<dbReference type="InterPro" id="IPR013762">
    <property type="entry name" value="Integrase-like_cat_sf"/>
</dbReference>
<dbReference type="GO" id="GO:0006310">
    <property type="term" value="P:DNA recombination"/>
    <property type="evidence" value="ECO:0007669"/>
    <property type="project" value="UniProtKB-KW"/>
</dbReference>
<dbReference type="GO" id="GO:0003677">
    <property type="term" value="F:DNA binding"/>
    <property type="evidence" value="ECO:0007669"/>
    <property type="project" value="UniProtKB-UniRule"/>
</dbReference>
<dbReference type="PROSITE" id="PS51898">
    <property type="entry name" value="TYR_RECOMBINASE"/>
    <property type="match status" value="1"/>
</dbReference>
<gene>
    <name evidence="8" type="ORF">OM076_13325</name>
</gene>
<evidence type="ECO:0000256" key="1">
    <source>
        <dbReference type="ARBA" id="ARBA00008857"/>
    </source>
</evidence>
<dbReference type="PROSITE" id="PS51900">
    <property type="entry name" value="CB"/>
    <property type="match status" value="1"/>
</dbReference>
<keyword evidence="2 4" id="KW-0238">DNA-binding</keyword>
<comment type="similarity">
    <text evidence="1">Belongs to the 'phage' integrase family.</text>
</comment>
<dbReference type="Pfam" id="PF00589">
    <property type="entry name" value="Phage_integrase"/>
    <property type="match status" value="1"/>
</dbReference>
<feature type="compositionally biased region" description="Basic residues" evidence="5">
    <location>
        <begin position="14"/>
        <end position="27"/>
    </location>
</feature>
<dbReference type="SUPFAM" id="SSF56349">
    <property type="entry name" value="DNA breaking-rejoining enzymes"/>
    <property type="match status" value="1"/>
</dbReference>
<dbReference type="InterPro" id="IPR050090">
    <property type="entry name" value="Tyrosine_recombinase_XerCD"/>
</dbReference>
<dbReference type="Gene3D" id="1.10.443.10">
    <property type="entry name" value="Intergrase catalytic core"/>
    <property type="match status" value="1"/>
</dbReference>
<reference evidence="8" key="1">
    <citation type="submission" date="2022-10" db="EMBL/GenBank/DDBJ databases">
        <title>The WGS of Solirubrobacter ginsenosidimutans DSM 21036.</title>
        <authorList>
            <person name="Jiang Z."/>
        </authorList>
    </citation>
    <scope>NUCLEOTIDE SEQUENCE</scope>
    <source>
        <strain evidence="8">DSM 21036</strain>
    </source>
</reference>
<dbReference type="EMBL" id="JAPDOD010000010">
    <property type="protein sequence ID" value="MDA0161252.1"/>
    <property type="molecule type" value="Genomic_DNA"/>
</dbReference>
<dbReference type="Gene3D" id="1.10.150.130">
    <property type="match status" value="1"/>
</dbReference>
<dbReference type="InterPro" id="IPR002104">
    <property type="entry name" value="Integrase_catalytic"/>
</dbReference>
<keyword evidence="3" id="KW-0233">DNA recombination</keyword>
<dbReference type="InterPro" id="IPR044068">
    <property type="entry name" value="CB"/>
</dbReference>
<evidence type="ECO:0000256" key="4">
    <source>
        <dbReference type="PROSITE-ProRule" id="PRU01248"/>
    </source>
</evidence>
<evidence type="ECO:0000259" key="6">
    <source>
        <dbReference type="PROSITE" id="PS51898"/>
    </source>
</evidence>